<evidence type="ECO:0000256" key="1">
    <source>
        <dbReference type="PROSITE-ProRule" id="PRU00169"/>
    </source>
</evidence>
<dbReference type="InterPro" id="IPR011006">
    <property type="entry name" value="CheY-like_superfamily"/>
</dbReference>
<dbReference type="Proteomes" id="UP000622317">
    <property type="component" value="Unassembled WGS sequence"/>
</dbReference>
<protein>
    <submittedName>
        <fullName evidence="3">Response regulator</fullName>
    </submittedName>
</protein>
<dbReference type="InterPro" id="IPR001789">
    <property type="entry name" value="Sig_transdc_resp-reg_receiver"/>
</dbReference>
<feature type="modified residue" description="4-aspartylphosphate" evidence="1">
    <location>
        <position position="71"/>
    </location>
</feature>
<evidence type="ECO:0000259" key="2">
    <source>
        <dbReference type="PROSITE" id="PS50110"/>
    </source>
</evidence>
<dbReference type="AlphaFoldDB" id="A0A927IGC6"/>
<dbReference type="EMBL" id="JACYFG010000038">
    <property type="protein sequence ID" value="MBD5781047.1"/>
    <property type="molecule type" value="Genomic_DNA"/>
</dbReference>
<keyword evidence="4" id="KW-1185">Reference proteome</keyword>
<keyword evidence="1" id="KW-0597">Phosphoprotein</keyword>
<reference evidence="3" key="1">
    <citation type="submission" date="2020-09" db="EMBL/GenBank/DDBJ databases">
        <title>Pelagicoccus enzymogenes sp. nov. with an EPS production, isolated from marine sediment.</title>
        <authorList>
            <person name="Feng X."/>
        </authorList>
    </citation>
    <scope>NUCLEOTIDE SEQUENCE</scope>
    <source>
        <strain evidence="3">NFK12</strain>
    </source>
</reference>
<dbReference type="SUPFAM" id="SSF52172">
    <property type="entry name" value="CheY-like"/>
    <property type="match status" value="1"/>
</dbReference>
<proteinExistence type="predicted"/>
<dbReference type="Pfam" id="PF00072">
    <property type="entry name" value="Response_reg"/>
    <property type="match status" value="1"/>
</dbReference>
<gene>
    <name evidence="3" type="ORF">IEN85_16215</name>
</gene>
<dbReference type="SMART" id="SM00448">
    <property type="entry name" value="REC"/>
    <property type="match status" value="1"/>
</dbReference>
<evidence type="ECO:0000313" key="3">
    <source>
        <dbReference type="EMBL" id="MBD5781047.1"/>
    </source>
</evidence>
<dbReference type="GO" id="GO:0000160">
    <property type="term" value="P:phosphorelay signal transduction system"/>
    <property type="evidence" value="ECO:0007669"/>
    <property type="project" value="InterPro"/>
</dbReference>
<dbReference type="RefSeq" id="WP_191618151.1">
    <property type="nucleotide sequence ID" value="NZ_JACYFG010000038.1"/>
</dbReference>
<feature type="domain" description="Response regulatory" evidence="2">
    <location>
        <begin position="14"/>
        <end position="139"/>
    </location>
</feature>
<accession>A0A927IGC6</accession>
<organism evidence="3 4">
    <name type="scientific">Pelagicoccus enzymogenes</name>
    <dbReference type="NCBI Taxonomy" id="2773457"/>
    <lineage>
        <taxon>Bacteria</taxon>
        <taxon>Pseudomonadati</taxon>
        <taxon>Verrucomicrobiota</taxon>
        <taxon>Opitutia</taxon>
        <taxon>Puniceicoccales</taxon>
        <taxon>Pelagicoccaceae</taxon>
        <taxon>Pelagicoccus</taxon>
    </lineage>
</organism>
<sequence length="140" mass="15851">MTIPKIENLDTSCPIVMVDDNETDLDIGQRFYRYSKLENPFLTFASGQELLAYLAEVEAGQKPFPAVVLLDVNMPQLSGFETLRRIREKQVFGEIPVIVMLTNSDNPQDIESAMQMGANGYQPKHFEVDGFVTFLQGLFR</sequence>
<name>A0A927IGC6_9BACT</name>
<dbReference type="InterPro" id="IPR052893">
    <property type="entry name" value="TCS_response_regulator"/>
</dbReference>
<comment type="caution">
    <text evidence="3">The sequence shown here is derived from an EMBL/GenBank/DDBJ whole genome shotgun (WGS) entry which is preliminary data.</text>
</comment>
<dbReference type="PANTHER" id="PTHR44520">
    <property type="entry name" value="RESPONSE REGULATOR RCP1-RELATED"/>
    <property type="match status" value="1"/>
</dbReference>
<dbReference type="PROSITE" id="PS50110">
    <property type="entry name" value="RESPONSE_REGULATORY"/>
    <property type="match status" value="1"/>
</dbReference>
<evidence type="ECO:0000313" key="4">
    <source>
        <dbReference type="Proteomes" id="UP000622317"/>
    </source>
</evidence>
<dbReference type="Gene3D" id="3.40.50.2300">
    <property type="match status" value="1"/>
</dbReference>
<dbReference type="PANTHER" id="PTHR44520:SF1">
    <property type="entry name" value="TWO-COMPONENT SYSTEM REGULATORY PROTEIN"/>
    <property type="match status" value="1"/>
</dbReference>